<dbReference type="WBParaSite" id="SSTP_0000568800.1">
    <property type="protein sequence ID" value="SSTP_0000568800.1"/>
    <property type="gene ID" value="SSTP_0000568800"/>
</dbReference>
<evidence type="ECO:0000313" key="4">
    <source>
        <dbReference type="WBParaSite" id="TCONS_00003053.p1"/>
    </source>
</evidence>
<organism evidence="3">
    <name type="scientific">Strongyloides stercoralis</name>
    <name type="common">Threadworm</name>
    <dbReference type="NCBI Taxonomy" id="6248"/>
    <lineage>
        <taxon>Eukaryota</taxon>
        <taxon>Metazoa</taxon>
        <taxon>Ecdysozoa</taxon>
        <taxon>Nematoda</taxon>
        <taxon>Chromadorea</taxon>
        <taxon>Rhabditida</taxon>
        <taxon>Tylenchina</taxon>
        <taxon>Panagrolaimomorpha</taxon>
        <taxon>Strongyloidoidea</taxon>
        <taxon>Strongyloididae</taxon>
        <taxon>Strongyloides</taxon>
    </lineage>
</organism>
<keyword evidence="2" id="KW-1185">Reference proteome</keyword>
<name>A0A0K0E857_STRER</name>
<sequence length="233" mass="26618">MSSYRGKSDYDCIWEGGIESFYSNFSTCKGLRTFKLIVDDITFYINPGYFGELSSVFQSAYEETTRAGKDYLEIHKYTPSEVLELLRVVTPCPVQKPITNDNITLLIRLASSLEIEQLIHEIENFITKNHVSMPLLLIGDIIKTMSILELQACDSYGVLLNFLAQLPTPEYDKISSLSFLGDGGYSDLVEIRDSQANLKIIKYNSRKESFRRNSIKIAKPFINMFKKNSFNLK</sequence>
<dbReference type="WBParaSite" id="TCONS_00003053.p1">
    <property type="protein sequence ID" value="TCONS_00003053.p1"/>
    <property type="gene ID" value="XLOC_002819"/>
</dbReference>
<reference evidence="3" key="1">
    <citation type="submission" date="2015-08" db="UniProtKB">
        <authorList>
            <consortium name="WormBaseParasite"/>
        </authorList>
    </citation>
    <scope>IDENTIFICATION</scope>
</reference>
<feature type="domain" description="BTB" evidence="1">
    <location>
        <begin position="36"/>
        <end position="129"/>
    </location>
</feature>
<accession>A0A0K0E857</accession>
<evidence type="ECO:0000313" key="2">
    <source>
        <dbReference type="Proteomes" id="UP000035681"/>
    </source>
</evidence>
<dbReference type="AlphaFoldDB" id="A0A0K0E857"/>
<dbReference type="InterPro" id="IPR000210">
    <property type="entry name" value="BTB/POZ_dom"/>
</dbReference>
<dbReference type="Pfam" id="PF00651">
    <property type="entry name" value="BTB"/>
    <property type="match status" value="1"/>
</dbReference>
<evidence type="ECO:0000313" key="3">
    <source>
        <dbReference type="WBParaSite" id="SSTP_0000568800.1"/>
    </source>
</evidence>
<proteinExistence type="predicted"/>
<protein>
    <submittedName>
        <fullName evidence="3 4">BTB domain-containing protein</fullName>
    </submittedName>
</protein>
<dbReference type="Proteomes" id="UP000035681">
    <property type="component" value="Unplaced"/>
</dbReference>
<evidence type="ECO:0000259" key="1">
    <source>
        <dbReference type="Pfam" id="PF00651"/>
    </source>
</evidence>